<dbReference type="SUPFAM" id="SSF54897">
    <property type="entry name" value="Protease propeptides/inhibitors"/>
    <property type="match status" value="1"/>
</dbReference>
<evidence type="ECO:0000259" key="2">
    <source>
        <dbReference type="Pfam" id="PF05922"/>
    </source>
</evidence>
<evidence type="ECO:0000313" key="4">
    <source>
        <dbReference type="Proteomes" id="UP000245609"/>
    </source>
</evidence>
<evidence type="ECO:0000313" key="3">
    <source>
        <dbReference type="EMBL" id="PVV05179.1"/>
    </source>
</evidence>
<dbReference type="Pfam" id="PF05922">
    <property type="entry name" value="Inhibitor_I9"/>
    <property type="match status" value="1"/>
</dbReference>
<evidence type="ECO:0000256" key="1">
    <source>
        <dbReference type="SAM" id="SignalP"/>
    </source>
</evidence>
<dbReference type="AlphaFoldDB" id="A0A2T9ZKR5"/>
<accession>A0A2T9ZKR5</accession>
<feature type="domain" description="Inhibitor I9" evidence="2">
    <location>
        <begin position="49"/>
        <end position="135"/>
    </location>
</feature>
<proteinExistence type="predicted"/>
<feature type="chain" id="PRO_5015725993" description="Inhibitor I9 domain-containing protein" evidence="1">
    <location>
        <begin position="20"/>
        <end position="143"/>
    </location>
</feature>
<protein>
    <recommendedName>
        <fullName evidence="2">Inhibitor I9 domain-containing protein</fullName>
    </recommendedName>
</protein>
<gene>
    <name evidence="3" type="ORF">BB560_000307</name>
</gene>
<comment type="caution">
    <text evidence="3">The sequence shown here is derived from an EMBL/GenBank/DDBJ whole genome shotgun (WGS) entry which is preliminary data.</text>
</comment>
<keyword evidence="4" id="KW-1185">Reference proteome</keyword>
<dbReference type="InterPro" id="IPR010259">
    <property type="entry name" value="S8pro/Inhibitor_I9"/>
</dbReference>
<sequence>MMFKNILSLAFLFVPFTFAGPDPCAKAKASCANHVSHSCDSCQSSVTPYIVVLNPTTDSAVKNSSILNGHVDWLTQLLEGSNNNKLCESTADGFVGQQFTIGSLIGYSGTFNQDVLAKICSRGDVKYVEYDVKISTKGNSNNA</sequence>
<organism evidence="3 4">
    <name type="scientific">Smittium megazygosporum</name>
    <dbReference type="NCBI Taxonomy" id="133381"/>
    <lineage>
        <taxon>Eukaryota</taxon>
        <taxon>Fungi</taxon>
        <taxon>Fungi incertae sedis</taxon>
        <taxon>Zoopagomycota</taxon>
        <taxon>Kickxellomycotina</taxon>
        <taxon>Harpellomycetes</taxon>
        <taxon>Harpellales</taxon>
        <taxon>Legeriomycetaceae</taxon>
        <taxon>Smittium</taxon>
    </lineage>
</organism>
<reference evidence="3 4" key="1">
    <citation type="journal article" date="2018" name="MBio">
        <title>Comparative Genomics Reveals the Core Gene Toolbox for the Fungus-Insect Symbiosis.</title>
        <authorList>
            <person name="Wang Y."/>
            <person name="Stata M."/>
            <person name="Wang W."/>
            <person name="Stajich J.E."/>
            <person name="White M.M."/>
            <person name="Moncalvo J.M."/>
        </authorList>
    </citation>
    <scope>NUCLEOTIDE SEQUENCE [LARGE SCALE GENOMIC DNA]</scope>
    <source>
        <strain evidence="3 4">SC-DP-2</strain>
    </source>
</reference>
<feature type="signal peptide" evidence="1">
    <location>
        <begin position="1"/>
        <end position="19"/>
    </location>
</feature>
<keyword evidence="1" id="KW-0732">Signal</keyword>
<dbReference type="EMBL" id="MBFS01000029">
    <property type="protein sequence ID" value="PVV05179.1"/>
    <property type="molecule type" value="Genomic_DNA"/>
</dbReference>
<dbReference type="OrthoDB" id="5556300at2759"/>
<name>A0A2T9ZKR5_9FUNG</name>
<dbReference type="Proteomes" id="UP000245609">
    <property type="component" value="Unassembled WGS sequence"/>
</dbReference>